<name>A0ABV4KFE7_9FLAO</name>
<keyword evidence="2" id="KW-1185">Reference proteome</keyword>
<dbReference type="PROSITE" id="PS51257">
    <property type="entry name" value="PROKAR_LIPOPROTEIN"/>
    <property type="match status" value="1"/>
</dbReference>
<proteinExistence type="predicted"/>
<comment type="caution">
    <text evidence="1">The sequence shown here is derived from an EMBL/GenBank/DDBJ whole genome shotgun (WGS) entry which is preliminary data.</text>
</comment>
<gene>
    <name evidence="1" type="ORF">QO192_09320</name>
</gene>
<dbReference type="EMBL" id="JASMRN010000006">
    <property type="protein sequence ID" value="MEZ7515476.1"/>
    <property type="molecule type" value="Genomic_DNA"/>
</dbReference>
<dbReference type="RefSeq" id="WP_339655530.1">
    <property type="nucleotide sequence ID" value="NZ_CAXBLC010000007.1"/>
</dbReference>
<reference evidence="1 2" key="1">
    <citation type="submission" date="2023-05" db="EMBL/GenBank/DDBJ databases">
        <title>Adaptations of aquatic viruses from atmosphere-close ecosystems of the Central Arctic Ocean.</title>
        <authorList>
            <person name="Rahlff J."/>
            <person name="Holmfeldt K."/>
        </authorList>
    </citation>
    <scope>NUCLEOTIDE SEQUENCE [LARGE SCALE GENOMIC DNA]</scope>
    <source>
        <strain evidence="1 2">Arc14</strain>
    </source>
</reference>
<accession>A0ABV4KFE7</accession>
<protein>
    <submittedName>
        <fullName evidence="1">Uncharacterized protein</fullName>
    </submittedName>
</protein>
<sequence>MKKSIYTLATALLITGTTLVSCKENTENKGEEVEVITNDDGNSLMVKSATQNKEWEAFKVNTDSLINENDMRIAELKVKMNNTSKAADSTYKKKIAQLEERNAAMKVKIQSYKDDSSQNWDSFKTEFNHDMNELGSALKDLTVDNKK</sequence>
<evidence type="ECO:0000313" key="1">
    <source>
        <dbReference type="EMBL" id="MEZ7515476.1"/>
    </source>
</evidence>
<dbReference type="Proteomes" id="UP001568894">
    <property type="component" value="Unassembled WGS sequence"/>
</dbReference>
<organism evidence="1 2">
    <name type="scientific">Flavobacterium frigidarium</name>
    <dbReference type="NCBI Taxonomy" id="99286"/>
    <lineage>
        <taxon>Bacteria</taxon>
        <taxon>Pseudomonadati</taxon>
        <taxon>Bacteroidota</taxon>
        <taxon>Flavobacteriia</taxon>
        <taxon>Flavobacteriales</taxon>
        <taxon>Flavobacteriaceae</taxon>
        <taxon>Flavobacterium</taxon>
    </lineage>
</organism>
<evidence type="ECO:0000313" key="2">
    <source>
        <dbReference type="Proteomes" id="UP001568894"/>
    </source>
</evidence>